<dbReference type="InterPro" id="IPR041569">
    <property type="entry name" value="AAA_lid_3"/>
</dbReference>
<feature type="transmembrane region" description="Helical" evidence="9">
    <location>
        <begin position="61"/>
        <end position="78"/>
    </location>
</feature>
<keyword evidence="9" id="KW-0472">Membrane</keyword>
<sequence length="669" mass="74974">MNKNSQNSLLDSLGKTVKEFWKKLADTLQDLGSTGKRGVEVNPRAGGENDEQAARRRRLNLWLYLLLILATLYFWQGYQEIRQDEIPYSEFLKYVQEQQVEDVVVMDQVITGYLKPKAPGEERRRFVTVPLWNQDLAQTLEEKGVRYTVRYTDNWLSNFIFNWLLPIGILFALWTWMARRMTGGRGLLNFGRSRVRIHAESSVKVTFQDVAGAEEAKQELKETIEFLRNPARIQRLGGRMPKGVLLVGAPGTGKTLLARAVAGEAGVPFFNISGSEFIEMFVGVGAARVRDLFEQARQKAPCMIFIDELDAIGRARGGPVVMGGHDEREQTLNQLLTEMDGFDPSIGVVVMAATNRPEILDRALLRAGRFDRQIVVDKPGLEDRVAILQLHTRNIKLGPDVNLRVVAQRTPGLVGADLANICNEAAIIAVRENQDAVGMRHFEAAIDRVIAGPEKKSRTLSEQEKRRVAYHESGHALVAEIVPTGEPVHKVSIIPRGAAALGFTLQLPIEEKFLATEDELRDKIAILLGGRAAEELVFGTISSGTHNDLEKASEIARAMVCQLGMSKKLGPLTYGKRQQLTYLNYEGPEERNFSEETARLIDAEVREIIEEGHRRAREILTERRATLDEIARILQDREVVSGEEIKEIIHRMEPRAEAPSHGTAEPTLQ</sequence>
<dbReference type="InterPro" id="IPR011546">
    <property type="entry name" value="Pept_M41_FtsH_extracell"/>
</dbReference>
<comment type="similarity">
    <text evidence="10">Belongs to the AAA ATPase family.</text>
</comment>
<dbReference type="Pfam" id="PF01434">
    <property type="entry name" value="Peptidase_M41"/>
    <property type="match status" value="1"/>
</dbReference>
<keyword evidence="7 9" id="KW-0067">ATP-binding</keyword>
<feature type="active site" evidence="9">
    <location>
        <position position="472"/>
    </location>
</feature>
<dbReference type="InterPro" id="IPR000642">
    <property type="entry name" value="Peptidase_M41"/>
</dbReference>
<evidence type="ECO:0000256" key="5">
    <source>
        <dbReference type="ARBA" id="ARBA00022801"/>
    </source>
</evidence>
<keyword evidence="4 9" id="KW-0547">Nucleotide-binding</keyword>
<dbReference type="SUPFAM" id="SSF52540">
    <property type="entry name" value="P-loop containing nucleoside triphosphate hydrolases"/>
    <property type="match status" value="1"/>
</dbReference>
<keyword evidence="9" id="KW-0812">Transmembrane</keyword>
<keyword evidence="13" id="KW-1185">Reference proteome</keyword>
<dbReference type="InterPro" id="IPR037219">
    <property type="entry name" value="Peptidase_M41-like"/>
</dbReference>
<dbReference type="InterPro" id="IPR027417">
    <property type="entry name" value="P-loop_NTPase"/>
</dbReference>
<feature type="binding site" evidence="9">
    <location>
        <position position="471"/>
    </location>
    <ligand>
        <name>Zn(2+)</name>
        <dbReference type="ChEBI" id="CHEBI:29105"/>
        <note>catalytic</note>
    </ligand>
</feature>
<evidence type="ECO:0000256" key="3">
    <source>
        <dbReference type="ARBA" id="ARBA00022723"/>
    </source>
</evidence>
<dbReference type="InterPro" id="IPR003960">
    <property type="entry name" value="ATPase_AAA_CS"/>
</dbReference>
<evidence type="ECO:0000256" key="8">
    <source>
        <dbReference type="ARBA" id="ARBA00023049"/>
    </source>
</evidence>
<evidence type="ECO:0000259" key="11">
    <source>
        <dbReference type="SMART" id="SM00382"/>
    </source>
</evidence>
<dbReference type="SUPFAM" id="SSF140990">
    <property type="entry name" value="FtsH protease domain-like"/>
    <property type="match status" value="1"/>
</dbReference>
<dbReference type="InterPro" id="IPR005936">
    <property type="entry name" value="FtsH"/>
</dbReference>
<dbReference type="SMART" id="SM00382">
    <property type="entry name" value="AAA"/>
    <property type="match status" value="1"/>
</dbReference>
<dbReference type="NCBIfam" id="TIGR01241">
    <property type="entry name" value="FtsH_fam"/>
    <property type="match status" value="1"/>
</dbReference>
<protein>
    <recommendedName>
        <fullName evidence="9">ATP-dependent zinc metalloprotease FtsH</fullName>
        <ecNumber evidence="9">3.4.24.-</ecNumber>
    </recommendedName>
</protein>
<feature type="binding site" evidence="9">
    <location>
        <position position="548"/>
    </location>
    <ligand>
        <name>Zn(2+)</name>
        <dbReference type="ChEBI" id="CHEBI:29105"/>
        <note>catalytic</note>
    </ligand>
</feature>
<keyword evidence="6 9" id="KW-0862">Zinc</keyword>
<dbReference type="InterPro" id="IPR003959">
    <property type="entry name" value="ATPase_AAA_core"/>
</dbReference>
<dbReference type="PROSITE" id="PS00674">
    <property type="entry name" value="AAA"/>
    <property type="match status" value="1"/>
</dbReference>
<evidence type="ECO:0000313" key="12">
    <source>
        <dbReference type="EMBL" id="CAI8922360.1"/>
    </source>
</evidence>
<accession>A0ABM9I6G6</accession>
<dbReference type="Pfam" id="PF06480">
    <property type="entry name" value="FtsH_ext"/>
    <property type="match status" value="1"/>
</dbReference>
<gene>
    <name evidence="9 12" type="primary">ftsH</name>
    <name evidence="12" type="ORF">MSZNOR_3867</name>
</gene>
<comment type="function">
    <text evidence="9">Acts as a processive, ATP-dependent zinc metallopeptidase for both cytoplasmic and membrane proteins. Plays a role in the quality control of integral membrane proteins.</text>
</comment>
<dbReference type="PANTHER" id="PTHR43655:SF2">
    <property type="entry name" value="AFG3 LIKE MATRIX AAA PEPTIDASE SUBUNIT 2, ISOFORM A"/>
    <property type="match status" value="1"/>
</dbReference>
<dbReference type="EC" id="3.4.24.-" evidence="9"/>
<evidence type="ECO:0000256" key="10">
    <source>
        <dbReference type="RuleBase" id="RU003651"/>
    </source>
</evidence>
<keyword evidence="5 9" id="KW-0378">Hydrolase</keyword>
<dbReference type="GO" id="GO:0008237">
    <property type="term" value="F:metallopeptidase activity"/>
    <property type="evidence" value="ECO:0007669"/>
    <property type="project" value="UniProtKB-KW"/>
</dbReference>
<evidence type="ECO:0000256" key="4">
    <source>
        <dbReference type="ARBA" id="ARBA00022741"/>
    </source>
</evidence>
<dbReference type="EMBL" id="OX458333">
    <property type="protein sequence ID" value="CAI8922360.1"/>
    <property type="molecule type" value="Genomic_DNA"/>
</dbReference>
<dbReference type="Gene3D" id="3.30.720.210">
    <property type="match status" value="1"/>
</dbReference>
<evidence type="ECO:0000256" key="1">
    <source>
        <dbReference type="ARBA" id="ARBA00010044"/>
    </source>
</evidence>
<comment type="subcellular location">
    <subcellularLocation>
        <location evidence="9">Cell membrane</location>
        <topology evidence="9">Multi-pass membrane protein</topology>
        <orientation evidence="9">Cytoplasmic side</orientation>
    </subcellularLocation>
</comment>
<keyword evidence="8 9" id="KW-0482">Metalloprotease</keyword>
<comment type="similarity">
    <text evidence="9">In the central section; belongs to the AAA ATPase family.</text>
</comment>
<evidence type="ECO:0000256" key="9">
    <source>
        <dbReference type="HAMAP-Rule" id="MF_01458"/>
    </source>
</evidence>
<keyword evidence="9" id="KW-1003">Cell membrane</keyword>
<comment type="cofactor">
    <cofactor evidence="9">
        <name>Zn(2+)</name>
        <dbReference type="ChEBI" id="CHEBI:29105"/>
    </cofactor>
    <text evidence="9">Binds 1 zinc ion per subunit.</text>
</comment>
<feature type="transmembrane region" description="Helical" evidence="9">
    <location>
        <begin position="155"/>
        <end position="176"/>
    </location>
</feature>
<reference evidence="12 13" key="1">
    <citation type="submission" date="2023-03" db="EMBL/GenBank/DDBJ databases">
        <authorList>
            <person name="Pearce D."/>
        </authorList>
    </citation>
    <scope>NUCLEOTIDE SEQUENCE [LARGE SCALE GENOMIC DNA]</scope>
    <source>
        <strain evidence="12">Msz</strain>
    </source>
</reference>
<evidence type="ECO:0000256" key="2">
    <source>
        <dbReference type="ARBA" id="ARBA00022670"/>
    </source>
</evidence>
<dbReference type="PANTHER" id="PTHR43655">
    <property type="entry name" value="ATP-DEPENDENT PROTEASE"/>
    <property type="match status" value="1"/>
</dbReference>
<keyword evidence="2 9" id="KW-0645">Protease</keyword>
<comment type="subunit">
    <text evidence="9">Homohexamer.</text>
</comment>
<dbReference type="Pfam" id="PF17862">
    <property type="entry name" value="AAA_lid_3"/>
    <property type="match status" value="1"/>
</dbReference>
<name>A0ABM9I6G6_9GAMM</name>
<dbReference type="Gene3D" id="3.40.50.300">
    <property type="entry name" value="P-loop containing nucleotide triphosphate hydrolases"/>
    <property type="match status" value="1"/>
</dbReference>
<feature type="binding site" evidence="9">
    <location>
        <begin position="248"/>
        <end position="255"/>
    </location>
    <ligand>
        <name>ATP</name>
        <dbReference type="ChEBI" id="CHEBI:30616"/>
    </ligand>
</feature>
<dbReference type="RefSeq" id="WP_051331461.1">
    <property type="nucleotide sequence ID" value="NZ_OX458333.1"/>
</dbReference>
<dbReference type="Gene3D" id="1.20.58.760">
    <property type="entry name" value="Peptidase M41"/>
    <property type="match status" value="1"/>
</dbReference>
<dbReference type="Pfam" id="PF00004">
    <property type="entry name" value="AAA"/>
    <property type="match status" value="1"/>
</dbReference>
<dbReference type="InterPro" id="IPR050928">
    <property type="entry name" value="ATP-dep_Zn_Metalloprotease"/>
</dbReference>
<evidence type="ECO:0000256" key="7">
    <source>
        <dbReference type="ARBA" id="ARBA00022840"/>
    </source>
</evidence>
<dbReference type="HAMAP" id="MF_01458">
    <property type="entry name" value="FtsH"/>
    <property type="match status" value="1"/>
</dbReference>
<dbReference type="InterPro" id="IPR003593">
    <property type="entry name" value="AAA+_ATPase"/>
</dbReference>
<dbReference type="Proteomes" id="UP001162030">
    <property type="component" value="Chromosome"/>
</dbReference>
<organism evidence="12 13">
    <name type="scientific">Methylocaldum szegediense</name>
    <dbReference type="NCBI Taxonomy" id="73780"/>
    <lineage>
        <taxon>Bacteria</taxon>
        <taxon>Pseudomonadati</taxon>
        <taxon>Pseudomonadota</taxon>
        <taxon>Gammaproteobacteria</taxon>
        <taxon>Methylococcales</taxon>
        <taxon>Methylococcaceae</taxon>
        <taxon>Methylocaldum</taxon>
    </lineage>
</organism>
<evidence type="ECO:0000313" key="13">
    <source>
        <dbReference type="Proteomes" id="UP001162030"/>
    </source>
</evidence>
<feature type="binding site" evidence="9">
    <location>
        <position position="475"/>
    </location>
    <ligand>
        <name>Zn(2+)</name>
        <dbReference type="ChEBI" id="CHEBI:29105"/>
        <note>catalytic</note>
    </ligand>
</feature>
<proteinExistence type="inferred from homology"/>
<dbReference type="Gene3D" id="1.10.8.60">
    <property type="match status" value="1"/>
</dbReference>
<keyword evidence="3 9" id="KW-0479">Metal-binding</keyword>
<feature type="domain" description="AAA+ ATPase" evidence="11">
    <location>
        <begin position="240"/>
        <end position="380"/>
    </location>
</feature>
<comment type="similarity">
    <text evidence="1 9">In the C-terminal section; belongs to the peptidase M41 family.</text>
</comment>
<evidence type="ECO:0000256" key="6">
    <source>
        <dbReference type="ARBA" id="ARBA00022833"/>
    </source>
</evidence>
<keyword evidence="9" id="KW-1133">Transmembrane helix</keyword>
<dbReference type="CDD" id="cd19501">
    <property type="entry name" value="RecA-like_FtsH"/>
    <property type="match status" value="1"/>
</dbReference>